<dbReference type="Pfam" id="PF10294">
    <property type="entry name" value="Methyltransf_16"/>
    <property type="match status" value="1"/>
</dbReference>
<gene>
    <name evidence="1" type="ORF">QBZ16_005098</name>
</gene>
<dbReference type="Proteomes" id="UP001255856">
    <property type="component" value="Unassembled WGS sequence"/>
</dbReference>
<name>A0AAD9IGP2_PROWI</name>
<dbReference type="AlphaFoldDB" id="A0AAD9IGP2"/>
<comment type="caution">
    <text evidence="1">The sequence shown here is derived from an EMBL/GenBank/DDBJ whole genome shotgun (WGS) entry which is preliminary data.</text>
</comment>
<protein>
    <submittedName>
        <fullName evidence="1">Uncharacterized protein</fullName>
    </submittedName>
</protein>
<keyword evidence="2" id="KW-1185">Reference proteome</keyword>
<reference evidence="1" key="1">
    <citation type="submission" date="2021-01" db="EMBL/GenBank/DDBJ databases">
        <authorList>
            <person name="Eckstrom K.M.E."/>
        </authorList>
    </citation>
    <scope>NUCLEOTIDE SEQUENCE</scope>
    <source>
        <strain evidence="1">UVCC 0001</strain>
    </source>
</reference>
<organism evidence="1 2">
    <name type="scientific">Prototheca wickerhamii</name>
    <dbReference type="NCBI Taxonomy" id="3111"/>
    <lineage>
        <taxon>Eukaryota</taxon>
        <taxon>Viridiplantae</taxon>
        <taxon>Chlorophyta</taxon>
        <taxon>core chlorophytes</taxon>
        <taxon>Trebouxiophyceae</taxon>
        <taxon>Chlorellales</taxon>
        <taxon>Chlorellaceae</taxon>
        <taxon>Prototheca</taxon>
    </lineage>
</organism>
<dbReference type="InterPro" id="IPR029063">
    <property type="entry name" value="SAM-dependent_MTases_sf"/>
</dbReference>
<evidence type="ECO:0000313" key="2">
    <source>
        <dbReference type="Proteomes" id="UP001255856"/>
    </source>
</evidence>
<dbReference type="PANTHER" id="PTHR14614:SF98">
    <property type="entry name" value="S-ADENOSYL-L-METHIONINE-DEPENDENT METHYLTRANSFERASES SUPERFAMILY PROTEIN"/>
    <property type="match status" value="1"/>
</dbReference>
<accession>A0AAD9IGP2</accession>
<proteinExistence type="predicted"/>
<dbReference type="EMBL" id="JASFZW010000008">
    <property type="protein sequence ID" value="KAK2076870.1"/>
    <property type="molecule type" value="Genomic_DNA"/>
</dbReference>
<sequence length="277" mass="30035">MGVAGTALALMGGDVTFTDLESVLPLLRQNVDANLNAAVVRLKGHPLAVGPTKVLLLDWADQESYAAVGGPFDFVVAADCVYAELAVPRFLATVVAMSTAKTRVLVANEFRSASVHEAFLAECKRLGLGLKRGPTSPRPRAEDARLYGEVDYDLHLKEGLVFPLEYYGTEEYRVRSILAANRARLVSLQPQVRVDDNTLEAALILLSAYGQTDNCSIASCMWLAMKLLAVRTAAPCRSLLCAAACIQPAALSWRELEVCKVLDWDLSSILREAGIVR</sequence>
<dbReference type="InterPro" id="IPR019410">
    <property type="entry name" value="Methyltransf_16"/>
</dbReference>
<dbReference type="Gene3D" id="3.40.50.150">
    <property type="entry name" value="Vaccinia Virus protein VP39"/>
    <property type="match status" value="1"/>
</dbReference>
<evidence type="ECO:0000313" key="1">
    <source>
        <dbReference type="EMBL" id="KAK2076870.1"/>
    </source>
</evidence>
<dbReference type="PANTHER" id="PTHR14614">
    <property type="entry name" value="HEPATOCELLULAR CARCINOMA-ASSOCIATED ANTIGEN"/>
    <property type="match status" value="1"/>
</dbReference>